<dbReference type="InterPro" id="IPR047473">
    <property type="entry name" value="CBD_RBP1-like"/>
</dbReference>
<feature type="compositionally biased region" description="Polar residues" evidence="1">
    <location>
        <begin position="504"/>
        <end position="519"/>
    </location>
</feature>
<feature type="region of interest" description="Disordered" evidence="1">
    <location>
        <begin position="496"/>
        <end position="519"/>
    </location>
</feature>
<dbReference type="InterPro" id="IPR051232">
    <property type="entry name" value="ARID/SWI1_ChromRemod"/>
</dbReference>
<feature type="compositionally biased region" description="Polar residues" evidence="1">
    <location>
        <begin position="729"/>
        <end position="742"/>
    </location>
</feature>
<dbReference type="Pfam" id="PF11717">
    <property type="entry name" value="Tudor-knot"/>
    <property type="match status" value="1"/>
</dbReference>
<feature type="region of interest" description="Disordered" evidence="1">
    <location>
        <begin position="1"/>
        <end position="64"/>
    </location>
</feature>
<name>B4I6Y2_DROSE</name>
<feature type="compositionally biased region" description="Basic and acidic residues" evidence="1">
    <location>
        <begin position="37"/>
        <end position="51"/>
    </location>
</feature>
<dbReference type="GO" id="GO:0000976">
    <property type="term" value="F:transcription cis-regulatory region binding"/>
    <property type="evidence" value="ECO:0007669"/>
    <property type="project" value="TreeGrafter"/>
</dbReference>
<dbReference type="CDD" id="cd18641">
    <property type="entry name" value="CBD_RBP1_like"/>
    <property type="match status" value="1"/>
</dbReference>
<feature type="region of interest" description="Disordered" evidence="1">
    <location>
        <begin position="547"/>
        <end position="583"/>
    </location>
</feature>
<evidence type="ECO:0000313" key="4">
    <source>
        <dbReference type="Proteomes" id="UP000001292"/>
    </source>
</evidence>
<evidence type="ECO:0000256" key="1">
    <source>
        <dbReference type="SAM" id="MobiDB-lite"/>
    </source>
</evidence>
<organism evidence="4">
    <name type="scientific">Drosophila sechellia</name>
    <name type="common">Fruit fly</name>
    <dbReference type="NCBI Taxonomy" id="7238"/>
    <lineage>
        <taxon>Eukaryota</taxon>
        <taxon>Metazoa</taxon>
        <taxon>Ecdysozoa</taxon>
        <taxon>Arthropoda</taxon>
        <taxon>Hexapoda</taxon>
        <taxon>Insecta</taxon>
        <taxon>Pterygota</taxon>
        <taxon>Neoptera</taxon>
        <taxon>Endopterygota</taxon>
        <taxon>Diptera</taxon>
        <taxon>Brachycera</taxon>
        <taxon>Muscomorpha</taxon>
        <taxon>Ephydroidea</taxon>
        <taxon>Drosophilidae</taxon>
        <taxon>Drosophila</taxon>
        <taxon>Sophophora</taxon>
    </lineage>
</organism>
<dbReference type="STRING" id="7238.B4I6Y2"/>
<dbReference type="PANTHER" id="PTHR13964:SF27">
    <property type="entry name" value="HAT-TRICK, ISOFORM D"/>
    <property type="match status" value="1"/>
</dbReference>
<feature type="compositionally biased region" description="Polar residues" evidence="1">
    <location>
        <begin position="604"/>
        <end position="618"/>
    </location>
</feature>
<feature type="compositionally biased region" description="Low complexity" evidence="1">
    <location>
        <begin position="887"/>
        <end position="899"/>
    </location>
</feature>
<feature type="compositionally biased region" description="Low complexity" evidence="1">
    <location>
        <begin position="653"/>
        <end position="690"/>
    </location>
</feature>
<feature type="region of interest" description="Disordered" evidence="1">
    <location>
        <begin position="877"/>
        <end position="899"/>
    </location>
</feature>
<dbReference type="EMBL" id="CH480823">
    <property type="protein sequence ID" value="EDW56080.1"/>
    <property type="molecule type" value="Genomic_DNA"/>
</dbReference>
<dbReference type="PANTHER" id="PTHR13964">
    <property type="entry name" value="RBP-RELATED"/>
    <property type="match status" value="1"/>
</dbReference>
<evidence type="ECO:0000259" key="2">
    <source>
        <dbReference type="SMART" id="SM00298"/>
    </source>
</evidence>
<feature type="region of interest" description="Disordered" evidence="1">
    <location>
        <begin position="138"/>
        <end position="171"/>
    </location>
</feature>
<dbReference type="GO" id="GO:0005634">
    <property type="term" value="C:nucleus"/>
    <property type="evidence" value="ECO:0007669"/>
    <property type="project" value="TreeGrafter"/>
</dbReference>
<feature type="region of interest" description="Disordered" evidence="1">
    <location>
        <begin position="434"/>
        <end position="463"/>
    </location>
</feature>
<feature type="compositionally biased region" description="Basic and acidic residues" evidence="1">
    <location>
        <begin position="697"/>
        <end position="710"/>
    </location>
</feature>
<dbReference type="InterPro" id="IPR000953">
    <property type="entry name" value="Chromo/chromo_shadow_dom"/>
</dbReference>
<protein>
    <submittedName>
        <fullName evidence="3">GM22924</fullName>
    </submittedName>
</protein>
<keyword evidence="4" id="KW-1185">Reference proteome</keyword>
<feature type="region of interest" description="Disordered" evidence="1">
    <location>
        <begin position="597"/>
        <end position="618"/>
    </location>
</feature>
<feature type="compositionally biased region" description="Low complexity" evidence="1">
    <location>
        <begin position="7"/>
        <end position="27"/>
    </location>
</feature>
<gene>
    <name evidence="3" type="primary">Dsec\GM22924</name>
    <name evidence="3" type="ORF">Dsec_GM22924</name>
</gene>
<evidence type="ECO:0000313" key="3">
    <source>
        <dbReference type="EMBL" id="EDW56080.1"/>
    </source>
</evidence>
<feature type="domain" description="Chromo" evidence="2">
    <location>
        <begin position="96"/>
        <end position="146"/>
    </location>
</feature>
<feature type="compositionally biased region" description="Polar residues" evidence="1">
    <location>
        <begin position="194"/>
        <end position="203"/>
    </location>
</feature>
<feature type="region of interest" description="Disordered" evidence="1">
    <location>
        <begin position="193"/>
        <end position="212"/>
    </location>
</feature>
<feature type="region of interest" description="Disordered" evidence="1">
    <location>
        <begin position="282"/>
        <end position="302"/>
    </location>
</feature>
<reference evidence="3 4" key="1">
    <citation type="journal article" date="2007" name="Nature">
        <title>Evolution of genes and genomes on the Drosophila phylogeny.</title>
        <authorList>
            <consortium name="Drosophila 12 Genomes Consortium"/>
            <person name="Clark A.G."/>
            <person name="Eisen M.B."/>
            <person name="Smith D.R."/>
            <person name="Bergman C.M."/>
            <person name="Oliver B."/>
            <person name="Markow T.A."/>
            <person name="Kaufman T.C."/>
            <person name="Kellis M."/>
            <person name="Gelbart W."/>
            <person name="Iyer V.N."/>
            <person name="Pollard D.A."/>
            <person name="Sackton T.B."/>
            <person name="Larracuente A.M."/>
            <person name="Singh N.D."/>
            <person name="Abad J.P."/>
            <person name="Abt D.N."/>
            <person name="Adryan B."/>
            <person name="Aguade M."/>
            <person name="Akashi H."/>
            <person name="Anderson W.W."/>
            <person name="Aquadro C.F."/>
            <person name="Ardell D.H."/>
            <person name="Arguello R."/>
            <person name="Artieri C.G."/>
            <person name="Barbash D.A."/>
            <person name="Barker D."/>
            <person name="Barsanti P."/>
            <person name="Batterham P."/>
            <person name="Batzoglou S."/>
            <person name="Begun D."/>
            <person name="Bhutkar A."/>
            <person name="Blanco E."/>
            <person name="Bosak S.A."/>
            <person name="Bradley R.K."/>
            <person name="Brand A.D."/>
            <person name="Brent M.R."/>
            <person name="Brooks A.N."/>
            <person name="Brown R.H."/>
            <person name="Butlin R.K."/>
            <person name="Caggese C."/>
            <person name="Calvi B.R."/>
            <person name="Bernardo de Carvalho A."/>
            <person name="Caspi A."/>
            <person name="Castrezana S."/>
            <person name="Celniker S.E."/>
            <person name="Chang J.L."/>
            <person name="Chapple C."/>
            <person name="Chatterji S."/>
            <person name="Chinwalla A."/>
            <person name="Civetta A."/>
            <person name="Clifton S.W."/>
            <person name="Comeron J.M."/>
            <person name="Costello J.C."/>
            <person name="Coyne J.A."/>
            <person name="Daub J."/>
            <person name="David R.G."/>
            <person name="Delcher A.L."/>
            <person name="Delehaunty K."/>
            <person name="Do C.B."/>
            <person name="Ebling H."/>
            <person name="Edwards K."/>
            <person name="Eickbush T."/>
            <person name="Evans J.D."/>
            <person name="Filipski A."/>
            <person name="Findeiss S."/>
            <person name="Freyhult E."/>
            <person name="Fulton L."/>
            <person name="Fulton R."/>
            <person name="Garcia A.C."/>
            <person name="Gardiner A."/>
            <person name="Garfield D.A."/>
            <person name="Garvin B.E."/>
            <person name="Gibson G."/>
            <person name="Gilbert D."/>
            <person name="Gnerre S."/>
            <person name="Godfrey J."/>
            <person name="Good R."/>
            <person name="Gotea V."/>
            <person name="Gravely B."/>
            <person name="Greenberg A.J."/>
            <person name="Griffiths-Jones S."/>
            <person name="Gross S."/>
            <person name="Guigo R."/>
            <person name="Gustafson E.A."/>
            <person name="Haerty W."/>
            <person name="Hahn M.W."/>
            <person name="Halligan D.L."/>
            <person name="Halpern A.L."/>
            <person name="Halter G.M."/>
            <person name="Han M.V."/>
            <person name="Heger A."/>
            <person name="Hillier L."/>
            <person name="Hinrichs A.S."/>
            <person name="Holmes I."/>
            <person name="Hoskins R.A."/>
            <person name="Hubisz M.J."/>
            <person name="Hultmark D."/>
            <person name="Huntley M.A."/>
            <person name="Jaffe D.B."/>
            <person name="Jagadeeshan S."/>
            <person name="Jeck W.R."/>
            <person name="Johnson J."/>
            <person name="Jones C.D."/>
            <person name="Jordan W.C."/>
            <person name="Karpen G.H."/>
            <person name="Kataoka E."/>
            <person name="Keightley P.D."/>
            <person name="Kheradpour P."/>
            <person name="Kirkness E.F."/>
            <person name="Koerich L.B."/>
            <person name="Kristiansen K."/>
            <person name="Kudrna D."/>
            <person name="Kulathinal R.J."/>
            <person name="Kumar S."/>
            <person name="Kwok R."/>
            <person name="Lander E."/>
            <person name="Langley C.H."/>
            <person name="Lapoint R."/>
            <person name="Lazzaro B.P."/>
            <person name="Lee S.J."/>
            <person name="Levesque L."/>
            <person name="Li R."/>
            <person name="Lin C.F."/>
            <person name="Lin M.F."/>
            <person name="Lindblad-Toh K."/>
            <person name="Llopart A."/>
            <person name="Long M."/>
            <person name="Low L."/>
            <person name="Lozovsky E."/>
            <person name="Lu J."/>
            <person name="Luo M."/>
            <person name="Machado C.A."/>
            <person name="Makalowski W."/>
            <person name="Marzo M."/>
            <person name="Matsuda M."/>
            <person name="Matzkin L."/>
            <person name="McAllister B."/>
            <person name="McBride C.S."/>
            <person name="McKernan B."/>
            <person name="McKernan K."/>
            <person name="Mendez-Lago M."/>
            <person name="Minx P."/>
            <person name="Mollenhauer M.U."/>
            <person name="Montooth K."/>
            <person name="Mount S.M."/>
            <person name="Mu X."/>
            <person name="Myers E."/>
            <person name="Negre B."/>
            <person name="Newfeld S."/>
            <person name="Nielsen R."/>
            <person name="Noor M.A."/>
            <person name="O'Grady P."/>
            <person name="Pachter L."/>
            <person name="Papaceit M."/>
            <person name="Parisi M.J."/>
            <person name="Parisi M."/>
            <person name="Parts L."/>
            <person name="Pedersen J.S."/>
            <person name="Pesole G."/>
            <person name="Phillippy A.M."/>
            <person name="Ponting C.P."/>
            <person name="Pop M."/>
            <person name="Porcelli D."/>
            <person name="Powell J.R."/>
            <person name="Prohaska S."/>
            <person name="Pruitt K."/>
            <person name="Puig M."/>
            <person name="Quesneville H."/>
            <person name="Ram K.R."/>
            <person name="Rand D."/>
            <person name="Rasmussen M.D."/>
            <person name="Reed L.K."/>
            <person name="Reenan R."/>
            <person name="Reily A."/>
            <person name="Remington K.A."/>
            <person name="Rieger T.T."/>
            <person name="Ritchie M.G."/>
            <person name="Robin C."/>
            <person name="Rogers Y.H."/>
            <person name="Rohde C."/>
            <person name="Rozas J."/>
            <person name="Rubenfield M.J."/>
            <person name="Ruiz A."/>
            <person name="Russo S."/>
            <person name="Salzberg S.L."/>
            <person name="Sanchez-Gracia A."/>
            <person name="Saranga D.J."/>
            <person name="Sato H."/>
            <person name="Schaeffer S.W."/>
            <person name="Schatz M.C."/>
            <person name="Schlenke T."/>
            <person name="Schwartz R."/>
            <person name="Segarra C."/>
            <person name="Singh R.S."/>
            <person name="Sirot L."/>
            <person name="Sirota M."/>
            <person name="Sisneros N.B."/>
            <person name="Smith C.D."/>
            <person name="Smith T.F."/>
            <person name="Spieth J."/>
            <person name="Stage D.E."/>
            <person name="Stark A."/>
            <person name="Stephan W."/>
            <person name="Strausberg R.L."/>
            <person name="Strempel S."/>
            <person name="Sturgill D."/>
            <person name="Sutton G."/>
            <person name="Sutton G.G."/>
            <person name="Tao W."/>
            <person name="Teichmann S."/>
            <person name="Tobari Y.N."/>
            <person name="Tomimura Y."/>
            <person name="Tsolas J.M."/>
            <person name="Valente V.L."/>
            <person name="Venter E."/>
            <person name="Venter J.C."/>
            <person name="Vicario S."/>
            <person name="Vieira F.G."/>
            <person name="Vilella A.J."/>
            <person name="Villasante A."/>
            <person name="Walenz B."/>
            <person name="Wang J."/>
            <person name="Wasserman M."/>
            <person name="Watts T."/>
            <person name="Wilson D."/>
            <person name="Wilson R.K."/>
            <person name="Wing R.A."/>
            <person name="Wolfner M.F."/>
            <person name="Wong A."/>
            <person name="Wong G.K."/>
            <person name="Wu C.I."/>
            <person name="Wu G."/>
            <person name="Yamamoto D."/>
            <person name="Yang H.P."/>
            <person name="Yang S.P."/>
            <person name="Yorke J.A."/>
            <person name="Yoshida K."/>
            <person name="Zdobnov E."/>
            <person name="Zhang P."/>
            <person name="Zhang Y."/>
            <person name="Zimin A.V."/>
            <person name="Baldwin J."/>
            <person name="Abdouelleil A."/>
            <person name="Abdulkadir J."/>
            <person name="Abebe A."/>
            <person name="Abera B."/>
            <person name="Abreu J."/>
            <person name="Acer S.C."/>
            <person name="Aftuck L."/>
            <person name="Alexander A."/>
            <person name="An P."/>
            <person name="Anderson E."/>
            <person name="Anderson S."/>
            <person name="Arachi H."/>
            <person name="Azer M."/>
            <person name="Bachantsang P."/>
            <person name="Barry A."/>
            <person name="Bayul T."/>
            <person name="Berlin A."/>
            <person name="Bessette D."/>
            <person name="Bloom T."/>
            <person name="Blye J."/>
            <person name="Boguslavskiy L."/>
            <person name="Bonnet C."/>
            <person name="Boukhgalter B."/>
            <person name="Bourzgui I."/>
            <person name="Brown A."/>
            <person name="Cahill P."/>
            <person name="Channer S."/>
            <person name="Cheshatsang Y."/>
            <person name="Chuda L."/>
            <person name="Citroen M."/>
            <person name="Collymore A."/>
            <person name="Cooke P."/>
            <person name="Costello M."/>
            <person name="D'Aco K."/>
            <person name="Daza R."/>
            <person name="De Haan G."/>
            <person name="DeGray S."/>
            <person name="DeMaso C."/>
            <person name="Dhargay N."/>
            <person name="Dooley K."/>
            <person name="Dooley E."/>
            <person name="Doricent M."/>
            <person name="Dorje P."/>
            <person name="Dorjee K."/>
            <person name="Dupes A."/>
            <person name="Elong R."/>
            <person name="Falk J."/>
            <person name="Farina A."/>
            <person name="Faro S."/>
            <person name="Ferguson D."/>
            <person name="Fisher S."/>
            <person name="Foley C.D."/>
            <person name="Franke A."/>
            <person name="Friedrich D."/>
            <person name="Gadbois L."/>
            <person name="Gearin G."/>
            <person name="Gearin C.R."/>
            <person name="Giannoukos G."/>
            <person name="Goode T."/>
            <person name="Graham J."/>
            <person name="Grandbois E."/>
            <person name="Grewal S."/>
            <person name="Gyaltsen K."/>
            <person name="Hafez N."/>
            <person name="Hagos B."/>
            <person name="Hall J."/>
            <person name="Henson C."/>
            <person name="Hollinger A."/>
            <person name="Honan T."/>
            <person name="Huard M.D."/>
            <person name="Hughes L."/>
            <person name="Hurhula B."/>
            <person name="Husby M.E."/>
            <person name="Kamat A."/>
            <person name="Kanga B."/>
            <person name="Kashin S."/>
            <person name="Khazanovich D."/>
            <person name="Kisner P."/>
            <person name="Lance K."/>
            <person name="Lara M."/>
            <person name="Lee W."/>
            <person name="Lennon N."/>
            <person name="Letendre F."/>
            <person name="LeVine R."/>
            <person name="Lipovsky A."/>
            <person name="Liu X."/>
            <person name="Liu J."/>
            <person name="Liu S."/>
            <person name="Lokyitsang T."/>
            <person name="Lokyitsang Y."/>
            <person name="Lubonja R."/>
            <person name="Lui A."/>
            <person name="MacDonald P."/>
            <person name="Magnisalis V."/>
            <person name="Maru K."/>
            <person name="Matthews C."/>
            <person name="McCusker W."/>
            <person name="McDonough S."/>
            <person name="Mehta T."/>
            <person name="Meldrim J."/>
            <person name="Meneus L."/>
            <person name="Mihai O."/>
            <person name="Mihalev A."/>
            <person name="Mihova T."/>
            <person name="Mittelman R."/>
            <person name="Mlenga V."/>
            <person name="Montmayeur A."/>
            <person name="Mulrain L."/>
            <person name="Navidi A."/>
            <person name="Naylor J."/>
            <person name="Negash T."/>
            <person name="Nguyen T."/>
            <person name="Nguyen N."/>
            <person name="Nicol R."/>
            <person name="Norbu C."/>
            <person name="Norbu N."/>
            <person name="Novod N."/>
            <person name="O'Neill B."/>
            <person name="Osman S."/>
            <person name="Markiewicz E."/>
            <person name="Oyono O.L."/>
            <person name="Patti C."/>
            <person name="Phunkhang P."/>
            <person name="Pierre F."/>
            <person name="Priest M."/>
            <person name="Raghuraman S."/>
            <person name="Rege F."/>
            <person name="Reyes R."/>
            <person name="Rise C."/>
            <person name="Rogov P."/>
            <person name="Ross K."/>
            <person name="Ryan E."/>
            <person name="Settipalli S."/>
            <person name="Shea T."/>
            <person name="Sherpa N."/>
            <person name="Shi L."/>
            <person name="Shih D."/>
            <person name="Sparrow T."/>
            <person name="Spaulding J."/>
            <person name="Stalker J."/>
            <person name="Stange-Thomann N."/>
            <person name="Stavropoulos S."/>
            <person name="Stone C."/>
            <person name="Strader C."/>
            <person name="Tesfaye S."/>
            <person name="Thomson T."/>
            <person name="Thoulutsang Y."/>
            <person name="Thoulutsang D."/>
            <person name="Topham K."/>
            <person name="Topping I."/>
            <person name="Tsamla T."/>
            <person name="Vassiliev H."/>
            <person name="Vo A."/>
            <person name="Wangchuk T."/>
            <person name="Wangdi T."/>
            <person name="Weiand M."/>
            <person name="Wilkinson J."/>
            <person name="Wilson A."/>
            <person name="Yadav S."/>
            <person name="Young G."/>
            <person name="Yu Q."/>
            <person name="Zembek L."/>
            <person name="Zhong D."/>
            <person name="Zimmer A."/>
            <person name="Zwirko Z."/>
            <person name="Jaffe D.B."/>
            <person name="Alvarez P."/>
            <person name="Brockman W."/>
            <person name="Butler J."/>
            <person name="Chin C."/>
            <person name="Gnerre S."/>
            <person name="Grabherr M."/>
            <person name="Kleber M."/>
            <person name="Mauceli E."/>
            <person name="MacCallum I."/>
        </authorList>
    </citation>
    <scope>NUCLEOTIDE SEQUENCE [LARGE SCALE GENOMIC DNA]</scope>
    <source>
        <strain evidence="4">Rob3c / Tucson 14021-0248.25</strain>
    </source>
</reference>
<dbReference type="AlphaFoldDB" id="B4I6Y2"/>
<dbReference type="InterPro" id="IPR016197">
    <property type="entry name" value="Chromo-like_dom_sf"/>
</dbReference>
<dbReference type="InterPro" id="IPR025995">
    <property type="entry name" value="Tudor-knot"/>
</dbReference>
<dbReference type="SUPFAM" id="SSF54160">
    <property type="entry name" value="Chromo domain-like"/>
    <property type="match status" value="1"/>
</dbReference>
<sequence length="899" mass="96279">MREGVFAAPPSAGTSTSGAAATAQPASNKKEKHQRSKQADKEKDKDKEEKQASSGKRKKEKISVEKIDTGDFVVGIGDKLKVNYHEKKSPSSHGSTYEAKVIEINVQRGVPMYLVHYTGWNNRYDEWVPRERIAENLTKGSKQKTRTISTSSANSGSAPKLKKRGSPLKEPALCMEKSKTYKLDKDQVQLPVEQKTQQLTQPTLGPVESYGAGTPEAMSNLSTPTTSSGHAQLSASSTYSQLTPHHATPFDALRKSPSFNLNITALNEELAQTVQETTRALTDALQPPSTPVPPPVSASESTPTAVTPVITATPTAGSAGLSCPSTPPTGANPVLASPKLSTPPQAINASKQPPAPHIVGSPFIETRNVFELSTSNEGSGYSSGESKDNKFEKLENVKILLAGAVGPFDLDAGSYEQKTSSIADKVLKAISQKKEEVENNKGKPPVEPAAAAKTPGSEDVVPSPTAKLDLCSSAIKLDTLKLLSEPLKIQTGPLLGELYRPGPATSSPETKSILESSLPAKNSELSETIQKLECAIQQRKTPVGGALSLASSTAGTPPNAHTPNSTATAGAGFSDESMDSTDSEQRLVIEDVIAEEHTTTTTTGEQKSPGSQQEEGQTNTATMVTALPPAVNSTLAIVGITPLPPDTPPPVPVAAIQQQQQHQVQSGQQQQAAKTGEVNPSAPNSSPDSASQDESGEETKKNAELEHEDSTGLGALNKRKRNRKPLPINAQTSAAVAAQLQSLGKRRRQVSGMRNQKTTTTAAGSDTDDNSDNIAPNTGQQQQRQSARQHMMPQSNAQQQQQQQLLQQQQTQLQQGIQSTNSSGVRPCPYNFLVELDPALSSDECITILRKQIQDLRKAYNTIKGELAVIDRRRKKLRRREREKKQQQLQSQQQGKICA</sequence>
<dbReference type="Proteomes" id="UP000001292">
    <property type="component" value="Unassembled WGS sequence"/>
</dbReference>
<proteinExistence type="predicted"/>
<dbReference type="SMART" id="SM00298">
    <property type="entry name" value="CHROMO"/>
    <property type="match status" value="1"/>
</dbReference>
<feature type="compositionally biased region" description="Polar residues" evidence="1">
    <location>
        <begin position="146"/>
        <end position="157"/>
    </location>
</feature>
<dbReference type="HOGENOM" id="CLU_322183_0_0_1"/>
<dbReference type="FunFam" id="2.30.30.140:FF:000012">
    <property type="entry name" value="AT-rich interactive domain-containing protein 4A"/>
    <property type="match status" value="1"/>
</dbReference>
<dbReference type="GO" id="GO:0006357">
    <property type="term" value="P:regulation of transcription by RNA polymerase II"/>
    <property type="evidence" value="ECO:0007669"/>
    <property type="project" value="TreeGrafter"/>
</dbReference>
<feature type="compositionally biased region" description="Polar residues" evidence="1">
    <location>
        <begin position="549"/>
        <end position="568"/>
    </location>
</feature>
<accession>B4I6Y2</accession>
<feature type="compositionally biased region" description="Pro residues" evidence="1">
    <location>
        <begin position="642"/>
        <end position="652"/>
    </location>
</feature>
<dbReference type="GO" id="GO:0005694">
    <property type="term" value="C:chromosome"/>
    <property type="evidence" value="ECO:0007669"/>
    <property type="project" value="UniProtKB-ARBA"/>
</dbReference>
<feature type="compositionally biased region" description="Low complexity" evidence="1">
    <location>
        <begin position="780"/>
        <end position="789"/>
    </location>
</feature>
<dbReference type="Gene3D" id="2.30.30.140">
    <property type="match status" value="1"/>
</dbReference>
<feature type="region of interest" description="Disordered" evidence="1">
    <location>
        <begin position="639"/>
        <end position="806"/>
    </location>
</feature>
<dbReference type="OMA" id="PPHERES"/>
<dbReference type="PhylomeDB" id="B4I6Y2"/>